<reference evidence="2" key="1">
    <citation type="submission" date="2020-05" db="UniProtKB">
        <authorList>
            <consortium name="EnsemblMetazoa"/>
        </authorList>
    </citation>
    <scope>IDENTIFICATION</scope>
    <source>
        <strain evidence="2">TTRI</strain>
    </source>
</reference>
<evidence type="ECO:0000313" key="2">
    <source>
        <dbReference type="EnsemblMetazoa" id="GAUT019552-PA"/>
    </source>
</evidence>
<evidence type="ECO:0000313" key="3">
    <source>
        <dbReference type="Proteomes" id="UP000078200"/>
    </source>
</evidence>
<feature type="region of interest" description="Disordered" evidence="1">
    <location>
        <begin position="280"/>
        <end position="318"/>
    </location>
</feature>
<organism evidence="2 3">
    <name type="scientific">Glossina austeni</name>
    <name type="common">Savannah tsetse fly</name>
    <dbReference type="NCBI Taxonomy" id="7395"/>
    <lineage>
        <taxon>Eukaryota</taxon>
        <taxon>Metazoa</taxon>
        <taxon>Ecdysozoa</taxon>
        <taxon>Arthropoda</taxon>
        <taxon>Hexapoda</taxon>
        <taxon>Insecta</taxon>
        <taxon>Pterygota</taxon>
        <taxon>Neoptera</taxon>
        <taxon>Endopterygota</taxon>
        <taxon>Diptera</taxon>
        <taxon>Brachycera</taxon>
        <taxon>Muscomorpha</taxon>
        <taxon>Hippoboscoidea</taxon>
        <taxon>Glossinidae</taxon>
        <taxon>Glossina</taxon>
    </lineage>
</organism>
<dbReference type="EnsemblMetazoa" id="GAUT019552-RA">
    <property type="protein sequence ID" value="GAUT019552-PA"/>
    <property type="gene ID" value="GAUT019552"/>
</dbReference>
<name>A0A1A9UY53_GLOAU</name>
<protein>
    <submittedName>
        <fullName evidence="2">Uncharacterized protein</fullName>
    </submittedName>
</protein>
<feature type="compositionally biased region" description="Basic and acidic residues" evidence="1">
    <location>
        <begin position="280"/>
        <end position="289"/>
    </location>
</feature>
<dbReference type="AlphaFoldDB" id="A0A1A9UY53"/>
<accession>A0A1A9UY53</accession>
<evidence type="ECO:0000256" key="1">
    <source>
        <dbReference type="SAM" id="MobiDB-lite"/>
    </source>
</evidence>
<dbReference type="Proteomes" id="UP000078200">
    <property type="component" value="Unassembled WGS sequence"/>
</dbReference>
<proteinExistence type="predicted"/>
<sequence length="420" mass="47741">MHRSHRKGSSTFVSESEPDQINCLEVSPRISARLSEFNLNEIDVNDASALASKTSFIEDSNATIPDEPRAVAVSENGERYSIDLNDLKENISRSFAASQSTLENTSAMSVQDSFQLKRIDGATENLYRPVSKGHIDNAKLLKKQMNFRRSFNHSMISSQYSVLQGLSRNHHWCKAPKFGSSRRHNNQKHRLIFTPRNLDRLSVSRIKRDSPMIQPRISNTNVQTQTGTDTVLVSKSVQASNLTQENHIVPPSRTKQRLIYTQVNPENQYVPHYNANKHGRYEQHSESQRRLTKSPLTLPPRTRSPSPRGPTLQKPLRAYGHKNSNLGSSYSELRAIASGVTLITVVWWLLSTIFQLGGVSNFVDDVIYQIRKFIFADEKPKTKVELILEFKKKKQQILYTISDLMNGLIEVKWLVGWLVG</sequence>
<dbReference type="VEuPathDB" id="VectorBase:GAUT019552"/>
<keyword evidence="3" id="KW-1185">Reference proteome</keyword>
<feature type="compositionally biased region" description="Low complexity" evidence="1">
    <location>
        <begin position="294"/>
        <end position="312"/>
    </location>
</feature>